<dbReference type="InterPro" id="IPR002397">
    <property type="entry name" value="Cyt_P450_B"/>
</dbReference>
<dbReference type="FunFam" id="1.10.630.10:FF:000018">
    <property type="entry name" value="Cytochrome P450 monooxygenase"/>
    <property type="match status" value="1"/>
</dbReference>
<dbReference type="PANTHER" id="PTHR46696">
    <property type="entry name" value="P450, PUTATIVE (EUROFUNG)-RELATED"/>
    <property type="match status" value="1"/>
</dbReference>
<keyword evidence="3" id="KW-0153">Cholesterol metabolism</keyword>
<keyword evidence="20" id="KW-1185">Reference proteome</keyword>
<evidence type="ECO:0000256" key="10">
    <source>
        <dbReference type="ARBA" id="ARBA00023098"/>
    </source>
</evidence>
<dbReference type="RefSeq" id="WP_159229602.1">
    <property type="nucleotide sequence ID" value="NZ_CACSIP010000008.1"/>
</dbReference>
<keyword evidence="6" id="KW-0442">Lipid degradation</keyword>
<sequence>MTAAAEPQSLLVQLLDPAHRADPYPHYRRIREQGPLLLPQNNLAVFSSFADCDEVLRHPASASDRMKSTVAQRMVADGAAPRPFGPPGFLFLDPPDHTRLRRLVSKAFVPKVVKALEPEITGLVDSLLDGASDLFDAITGLAYPLPVAVICRLLGVPLADESEFSAASALLAQSLDPFVTVTGEADGGFEERMQAGLWLRDYLRDLIGQRRRDPGDDLMSGLIQVEESGDQLTEEEIVATCNLLLIAGHETTVNLIANAILALLRDPAQWEALADDPSRVGAVIEETLRYDPPVQLIGRIAAEDMVIGELAIPKGDNMLLLLAAAHRDPSNGERPDRFDPDRPTIRHLGFGKGPHFCLGAPLARLEATVALSALTGRFPNAALAAEPEYKQNVTLRGMSTLPITLGRGAGSR</sequence>
<dbReference type="PROSITE" id="PS00086">
    <property type="entry name" value="CYTOCHROME_P450"/>
    <property type="match status" value="1"/>
</dbReference>
<dbReference type="GO" id="GO:0020037">
    <property type="term" value="F:heme binding"/>
    <property type="evidence" value="ECO:0007669"/>
    <property type="project" value="InterPro"/>
</dbReference>
<keyword evidence="4 18" id="KW-0349">Heme</keyword>
<dbReference type="PRINTS" id="PR00385">
    <property type="entry name" value="P450"/>
</dbReference>
<keyword evidence="12" id="KW-0753">Steroid metabolism</keyword>
<evidence type="ECO:0000256" key="16">
    <source>
        <dbReference type="ARBA" id="ARBA00082981"/>
    </source>
</evidence>
<dbReference type="InterPro" id="IPR001128">
    <property type="entry name" value="Cyt_P450"/>
</dbReference>
<dbReference type="GO" id="GO:0016042">
    <property type="term" value="P:lipid catabolic process"/>
    <property type="evidence" value="ECO:0007669"/>
    <property type="project" value="UniProtKB-KW"/>
</dbReference>
<keyword evidence="11" id="KW-1207">Sterol metabolism</keyword>
<evidence type="ECO:0000256" key="13">
    <source>
        <dbReference type="ARBA" id="ARBA00049645"/>
    </source>
</evidence>
<keyword evidence="5 18" id="KW-0479">Metal-binding</keyword>
<reference evidence="19 20" key="1">
    <citation type="submission" date="2019-11" db="EMBL/GenBank/DDBJ databases">
        <authorList>
            <person name="Holert J."/>
        </authorList>
    </citation>
    <scope>NUCLEOTIDE SEQUENCE [LARGE SCALE GENOMIC DNA]</scope>
    <source>
        <strain evidence="19">BC8_1</strain>
    </source>
</reference>
<organism evidence="19 20">
    <name type="scientific">Mycolicibacterium vanbaalenii</name>
    <name type="common">Mycobacterium vanbaalenii</name>
    <dbReference type="NCBI Taxonomy" id="110539"/>
    <lineage>
        <taxon>Bacteria</taxon>
        <taxon>Bacillati</taxon>
        <taxon>Actinomycetota</taxon>
        <taxon>Actinomycetes</taxon>
        <taxon>Mycobacteriales</taxon>
        <taxon>Mycobacteriaceae</taxon>
        <taxon>Mycolicibacterium</taxon>
    </lineage>
</organism>
<dbReference type="Proteomes" id="UP000430146">
    <property type="component" value="Unassembled WGS sequence"/>
</dbReference>
<dbReference type="GO" id="GO:0004497">
    <property type="term" value="F:monooxygenase activity"/>
    <property type="evidence" value="ECO:0007669"/>
    <property type="project" value="UniProtKB-KW"/>
</dbReference>
<keyword evidence="9 18" id="KW-0503">Monooxygenase</keyword>
<accession>A0A5S9PCH3</accession>
<evidence type="ECO:0000313" key="19">
    <source>
        <dbReference type="EMBL" id="CAA0101573.1"/>
    </source>
</evidence>
<evidence type="ECO:0000256" key="1">
    <source>
        <dbReference type="ARBA" id="ARBA00001971"/>
    </source>
</evidence>
<protein>
    <recommendedName>
        <fullName evidence="14">Steroid C26-monooxygenase</fullName>
    </recommendedName>
    <alternativeName>
        <fullName evidence="15">Cholest-4-en-3-one C26-monooxygenase</fullName>
    </alternativeName>
    <alternativeName>
        <fullName evidence="17">Cholesterol C26-monooxygenase</fullName>
    </alternativeName>
    <alternativeName>
        <fullName evidence="16">Steroid C27-monooxygenase</fullName>
    </alternativeName>
</protein>
<evidence type="ECO:0000256" key="3">
    <source>
        <dbReference type="ARBA" id="ARBA00022548"/>
    </source>
</evidence>
<proteinExistence type="inferred from homology"/>
<evidence type="ECO:0000256" key="4">
    <source>
        <dbReference type="ARBA" id="ARBA00022617"/>
    </source>
</evidence>
<dbReference type="EMBL" id="CACSIP010000008">
    <property type="protein sequence ID" value="CAA0101573.1"/>
    <property type="molecule type" value="Genomic_DNA"/>
</dbReference>
<keyword evidence="7 18" id="KW-0560">Oxidoreductase</keyword>
<gene>
    <name evidence="19" type="ORF">AELLOGFF_03330</name>
</gene>
<keyword evidence="10" id="KW-0443">Lipid metabolism</keyword>
<keyword evidence="8 18" id="KW-0408">Iron</keyword>
<name>A0A5S9PCH3_MYCVN</name>
<comment type="similarity">
    <text evidence="2 18">Belongs to the cytochrome P450 family.</text>
</comment>
<dbReference type="Pfam" id="PF00067">
    <property type="entry name" value="p450"/>
    <property type="match status" value="2"/>
</dbReference>
<dbReference type="SUPFAM" id="SSF48264">
    <property type="entry name" value="Cytochrome P450"/>
    <property type="match status" value="1"/>
</dbReference>
<evidence type="ECO:0000256" key="14">
    <source>
        <dbReference type="ARBA" id="ARBA00070775"/>
    </source>
</evidence>
<dbReference type="AlphaFoldDB" id="A0A5S9PCH3"/>
<evidence type="ECO:0000313" key="20">
    <source>
        <dbReference type="Proteomes" id="UP000430146"/>
    </source>
</evidence>
<evidence type="ECO:0000256" key="17">
    <source>
        <dbReference type="ARBA" id="ARBA00083909"/>
    </source>
</evidence>
<evidence type="ECO:0000256" key="2">
    <source>
        <dbReference type="ARBA" id="ARBA00010617"/>
    </source>
</evidence>
<evidence type="ECO:0000256" key="9">
    <source>
        <dbReference type="ARBA" id="ARBA00023033"/>
    </source>
</evidence>
<dbReference type="Gene3D" id="1.10.630.10">
    <property type="entry name" value="Cytochrome P450"/>
    <property type="match status" value="1"/>
</dbReference>
<dbReference type="OrthoDB" id="142769at2"/>
<evidence type="ECO:0000256" key="6">
    <source>
        <dbReference type="ARBA" id="ARBA00022963"/>
    </source>
</evidence>
<evidence type="ECO:0000256" key="11">
    <source>
        <dbReference type="ARBA" id="ARBA00023166"/>
    </source>
</evidence>
<evidence type="ECO:0000256" key="7">
    <source>
        <dbReference type="ARBA" id="ARBA00023002"/>
    </source>
</evidence>
<dbReference type="InterPro" id="IPR017972">
    <property type="entry name" value="Cyt_P450_CS"/>
</dbReference>
<dbReference type="GO" id="GO:0008203">
    <property type="term" value="P:cholesterol metabolic process"/>
    <property type="evidence" value="ECO:0007669"/>
    <property type="project" value="UniProtKB-KW"/>
</dbReference>
<dbReference type="InterPro" id="IPR036396">
    <property type="entry name" value="Cyt_P450_sf"/>
</dbReference>
<comment type="pathway">
    <text evidence="13">Steroid metabolism; cholesterol degradation.</text>
</comment>
<dbReference type="PRINTS" id="PR00359">
    <property type="entry name" value="BP450"/>
</dbReference>
<dbReference type="GO" id="GO:0005506">
    <property type="term" value="F:iron ion binding"/>
    <property type="evidence" value="ECO:0007669"/>
    <property type="project" value="InterPro"/>
</dbReference>
<evidence type="ECO:0000256" key="12">
    <source>
        <dbReference type="ARBA" id="ARBA00023221"/>
    </source>
</evidence>
<evidence type="ECO:0000256" key="5">
    <source>
        <dbReference type="ARBA" id="ARBA00022723"/>
    </source>
</evidence>
<dbReference type="PANTHER" id="PTHR46696:SF1">
    <property type="entry name" value="CYTOCHROME P450 YJIB-RELATED"/>
    <property type="match status" value="1"/>
</dbReference>
<evidence type="ECO:0000256" key="18">
    <source>
        <dbReference type="RuleBase" id="RU000461"/>
    </source>
</evidence>
<dbReference type="CDD" id="cd20625">
    <property type="entry name" value="CYP164-like"/>
    <property type="match status" value="1"/>
</dbReference>
<comment type="cofactor">
    <cofactor evidence="1">
        <name>heme</name>
        <dbReference type="ChEBI" id="CHEBI:30413"/>
    </cofactor>
</comment>
<evidence type="ECO:0000256" key="15">
    <source>
        <dbReference type="ARBA" id="ARBA00079588"/>
    </source>
</evidence>
<evidence type="ECO:0000256" key="8">
    <source>
        <dbReference type="ARBA" id="ARBA00023004"/>
    </source>
</evidence>
<dbReference type="GO" id="GO:0016705">
    <property type="term" value="F:oxidoreductase activity, acting on paired donors, with incorporation or reduction of molecular oxygen"/>
    <property type="evidence" value="ECO:0007669"/>
    <property type="project" value="InterPro"/>
</dbReference>